<evidence type="ECO:0000256" key="2">
    <source>
        <dbReference type="ARBA" id="ARBA00008098"/>
    </source>
</evidence>
<dbReference type="FunFam" id="1.10.238.20:FF:000001">
    <property type="entry name" value="General odorant-binding protein lush"/>
    <property type="match status" value="1"/>
</dbReference>
<protein>
    <submittedName>
        <fullName evidence="5">OBP17</fullName>
    </submittedName>
</protein>
<organism evidence="5">
    <name type="scientific">Episyrphus balteatus</name>
    <name type="common">Marmalade hoverfly</name>
    <name type="synonym">Syrphus balteaus</name>
    <dbReference type="NCBI Taxonomy" id="286459"/>
    <lineage>
        <taxon>Eukaryota</taxon>
        <taxon>Metazoa</taxon>
        <taxon>Ecdysozoa</taxon>
        <taxon>Arthropoda</taxon>
        <taxon>Hexapoda</taxon>
        <taxon>Insecta</taxon>
        <taxon>Pterygota</taxon>
        <taxon>Neoptera</taxon>
        <taxon>Endopterygota</taxon>
        <taxon>Diptera</taxon>
        <taxon>Brachycera</taxon>
        <taxon>Muscomorpha</taxon>
        <taxon>Syrphoidea</taxon>
        <taxon>Syrphidae</taxon>
        <taxon>Syrphinae</taxon>
        <taxon>Syrphini</taxon>
        <taxon>Episyrphus</taxon>
    </lineage>
</organism>
<evidence type="ECO:0000256" key="3">
    <source>
        <dbReference type="ARBA" id="ARBA00022525"/>
    </source>
</evidence>
<dbReference type="Gene3D" id="1.10.238.20">
    <property type="entry name" value="Pheromone/general odorant binding protein domain"/>
    <property type="match status" value="1"/>
</dbReference>
<feature type="signal peptide" evidence="4">
    <location>
        <begin position="1"/>
        <end position="24"/>
    </location>
</feature>
<dbReference type="GO" id="GO:0005549">
    <property type="term" value="F:odorant binding"/>
    <property type="evidence" value="ECO:0007669"/>
    <property type="project" value="InterPro"/>
</dbReference>
<dbReference type="PANTHER" id="PTHR21364:SF1">
    <property type="entry name" value="GENERAL ODORANT-BINDING PROTEIN LUSH"/>
    <property type="match status" value="1"/>
</dbReference>
<dbReference type="EMBL" id="MT247231">
    <property type="protein sequence ID" value="QIS77210.1"/>
    <property type="molecule type" value="mRNA"/>
</dbReference>
<proteinExistence type="evidence at transcript level"/>
<dbReference type="InterPro" id="IPR006170">
    <property type="entry name" value="PBP/GOBP"/>
</dbReference>
<evidence type="ECO:0000313" key="5">
    <source>
        <dbReference type="EMBL" id="QIS77210.1"/>
    </source>
</evidence>
<dbReference type="AlphaFoldDB" id="A0A6H0D2Z0"/>
<dbReference type="GO" id="GO:0007608">
    <property type="term" value="P:sensory perception of smell"/>
    <property type="evidence" value="ECO:0007669"/>
    <property type="project" value="TreeGrafter"/>
</dbReference>
<evidence type="ECO:0000256" key="4">
    <source>
        <dbReference type="SAM" id="SignalP"/>
    </source>
</evidence>
<dbReference type="InterPro" id="IPR036728">
    <property type="entry name" value="PBP_GOBP_sf"/>
</dbReference>
<dbReference type="GO" id="GO:0042048">
    <property type="term" value="P:olfactory behavior"/>
    <property type="evidence" value="ECO:0007669"/>
    <property type="project" value="TreeGrafter"/>
</dbReference>
<dbReference type="GO" id="GO:0035275">
    <property type="term" value="F:dibutyl phthalate binding"/>
    <property type="evidence" value="ECO:0007669"/>
    <property type="project" value="TreeGrafter"/>
</dbReference>
<reference evidence="5" key="1">
    <citation type="submission" date="2020-03" db="EMBL/GenBank/DDBJ databases">
        <authorList>
            <person name="Jia H.R."/>
        </authorList>
    </citation>
    <scope>NUCLEOTIDE SEQUENCE</scope>
</reference>
<comment type="similarity">
    <text evidence="2">Belongs to the PBP/GOBP family.</text>
</comment>
<dbReference type="PANTHER" id="PTHR21364">
    <property type="entry name" value="GENERAL ODORANT-BINDING PROTEIN 19A"/>
    <property type="match status" value="1"/>
</dbReference>
<dbReference type="SMART" id="SM00708">
    <property type="entry name" value="PhBP"/>
    <property type="match status" value="1"/>
</dbReference>
<feature type="chain" id="PRO_5026132114" evidence="4">
    <location>
        <begin position="25"/>
        <end position="147"/>
    </location>
</feature>
<sequence length="147" mass="16482">MFKDSTIWLASSVVFSALFSSTFSVTMKQFEASLEMMRSGCAPKFKVTTEQLDDMRNGKFIENNMDIKCYTKCIGQLAGTLTKKGEFSIQKALAQIPIILPPEMQDSAKSSLEKCKDIQKGYTDSCDKVFYVTKCVHDADPPSFKFP</sequence>
<comment type="subcellular location">
    <subcellularLocation>
        <location evidence="1">Secreted</location>
    </subcellularLocation>
</comment>
<dbReference type="GO" id="GO:0005576">
    <property type="term" value="C:extracellular region"/>
    <property type="evidence" value="ECO:0007669"/>
    <property type="project" value="UniProtKB-SubCell"/>
</dbReference>
<dbReference type="Pfam" id="PF01395">
    <property type="entry name" value="PBP_GOBP"/>
    <property type="match status" value="1"/>
</dbReference>
<keyword evidence="4" id="KW-0732">Signal</keyword>
<keyword evidence="3" id="KW-0964">Secreted</keyword>
<name>A0A6H0D2Z0_EPIBA</name>
<dbReference type="CDD" id="cd23992">
    <property type="entry name" value="PBP_GOBP"/>
    <property type="match status" value="1"/>
</dbReference>
<dbReference type="SUPFAM" id="SSF47565">
    <property type="entry name" value="Insect pheromone/odorant-binding proteins"/>
    <property type="match status" value="1"/>
</dbReference>
<evidence type="ECO:0000256" key="1">
    <source>
        <dbReference type="ARBA" id="ARBA00004613"/>
    </source>
</evidence>
<accession>A0A6H0D2Z0</accession>